<sequence length="155" mass="16995">MRLAAIASIAFLALARAAAAQPFDTPEALLEAVYAPYFSGEFSEDEAEFRSEALNALYEADAQNTPEGEMGALSFDPYIDGQDFEIAEFEIGEPLIDGDTATVDVTFTNFGEPRAITYDLVFEDGSWKIDDLEGENAEFSYRLTEIFAGVEDTSE</sequence>
<gene>
    <name evidence="3" type="ORF">JI748_04055</name>
</gene>
<proteinExistence type="predicted"/>
<feature type="signal peptide" evidence="1">
    <location>
        <begin position="1"/>
        <end position="20"/>
    </location>
</feature>
<feature type="domain" description="DUF3828" evidence="2">
    <location>
        <begin position="46"/>
        <end position="133"/>
    </location>
</feature>
<dbReference type="Pfam" id="PF12883">
    <property type="entry name" value="DUF3828"/>
    <property type="match status" value="1"/>
</dbReference>
<evidence type="ECO:0000259" key="2">
    <source>
        <dbReference type="Pfam" id="PF12883"/>
    </source>
</evidence>
<dbReference type="EMBL" id="CP068046">
    <property type="protein sequence ID" value="QQR40193.1"/>
    <property type="molecule type" value="Genomic_DNA"/>
</dbReference>
<accession>A0ABX7C7J5</accession>
<keyword evidence="1" id="KW-0732">Signal</keyword>
<evidence type="ECO:0000313" key="4">
    <source>
        <dbReference type="Proteomes" id="UP000595857"/>
    </source>
</evidence>
<dbReference type="InterPro" id="IPR024289">
    <property type="entry name" value="DUF3828"/>
</dbReference>
<keyword evidence="4" id="KW-1185">Reference proteome</keyword>
<dbReference type="RefSeq" id="WP_201635313.1">
    <property type="nucleotide sequence ID" value="NZ_CP068046.1"/>
</dbReference>
<reference evidence="3 4" key="1">
    <citation type="submission" date="2021-01" db="EMBL/GenBank/DDBJ databases">
        <title>Genome seq and assembly of Devosia sp. LEGU1.</title>
        <authorList>
            <person name="Chhetri G."/>
        </authorList>
    </citation>
    <scope>NUCLEOTIDE SEQUENCE [LARGE SCALE GENOMIC DNA]</scope>
    <source>
        <strain evidence="3 4">LEGU1</strain>
    </source>
</reference>
<feature type="chain" id="PRO_5047506407" evidence="1">
    <location>
        <begin position="21"/>
        <end position="155"/>
    </location>
</feature>
<organism evidence="3 4">
    <name type="scientific">Devosia rhizoryzae</name>
    <dbReference type="NCBI Taxonomy" id="2774137"/>
    <lineage>
        <taxon>Bacteria</taxon>
        <taxon>Pseudomonadati</taxon>
        <taxon>Pseudomonadota</taxon>
        <taxon>Alphaproteobacteria</taxon>
        <taxon>Hyphomicrobiales</taxon>
        <taxon>Devosiaceae</taxon>
        <taxon>Devosia</taxon>
    </lineage>
</organism>
<name>A0ABX7C7J5_9HYPH</name>
<protein>
    <submittedName>
        <fullName evidence="3">DUF3828 domain-containing protein</fullName>
    </submittedName>
</protein>
<dbReference type="Gene3D" id="3.10.450.50">
    <property type="match status" value="1"/>
</dbReference>
<evidence type="ECO:0000256" key="1">
    <source>
        <dbReference type="SAM" id="SignalP"/>
    </source>
</evidence>
<dbReference type="Proteomes" id="UP000595857">
    <property type="component" value="Chromosome"/>
</dbReference>
<evidence type="ECO:0000313" key="3">
    <source>
        <dbReference type="EMBL" id="QQR40193.1"/>
    </source>
</evidence>